<reference evidence="2" key="1">
    <citation type="journal article" date="2014" name="Genome Announc.">
        <title>Genome sequence of the yeast Cyberlindnera fabianii (Hansenula fabianii).</title>
        <authorList>
            <person name="Freel K.C."/>
            <person name="Sarilar V."/>
            <person name="Neuveglise C."/>
            <person name="Devillers H."/>
            <person name="Friedrich A."/>
            <person name="Schacherer J."/>
        </authorList>
    </citation>
    <scope>NUCLEOTIDE SEQUENCE</scope>
    <source>
        <strain evidence="2">YJS4271</strain>
    </source>
</reference>
<name>A0A061ARC3_CYBFA</name>
<sequence length="671" mass="75129">MSQSPAPVPSARVEFSHTLTARLNALYAPSERLSFTLINNNLLTKHVFRNHLVNEPLYPIFTKIASEFIAGIELRYVMFNLTILSQGITYKNVVVSMKEQWEENVTLASLGVMDSDILVVSDITVDVEDGLEIGLGDTIIMNEAEVKAAKQRFKVMEHDEKLMKEYEANHTNNDSQADTIVGTDEEDFQAVFPAVFRSLASDQSGLNVDKSTDVDEDQEKNTTEKPIKIDDSTESNGNNNTTSFDLPPGNQQQETQSPHVHSSQPLLYGNTVLHSFYETAQTEFPDSIQLVRDVAQSTQIQPPLQQLQRHLKKPTEHEKSLSHIDDSVVIKKERETVEYVPVASSFPVSEDVSMGTTYENATNDTKMTTHKTIPHDNALSTGEPYDASDVITEEHIVSTSEIVIAASPIALSPVRSPTQLPDSQLVEPSDSQIVENTQFTNRSMSPQRSTNKRPAEEAFTNKIIDVQPLKQFRKDSTPLQFNFISPGRSTPVFHYAVKPTETFHTAIDAYTHFIATRTKKKPKEHTFTCNRKSLTASDTPQSLNIQNPVNNILAGTHDKLVFKFVNRDGAIPEDQSHEPLFYRLNIDMTMKKAFKKFCDAKKLDRYIMEPWLKGEKIDLSKTLIDMGLKTTLDAGVVEVKLKPGKSPHDAKLIRGNGDEGAKSKRSKIKPS</sequence>
<evidence type="ECO:0000313" key="2">
    <source>
        <dbReference type="EMBL" id="CDR37272.1"/>
    </source>
</evidence>
<feature type="compositionally biased region" description="Polar residues" evidence="1">
    <location>
        <begin position="249"/>
        <end position="264"/>
    </location>
</feature>
<dbReference type="EMBL" id="LK052886">
    <property type="protein sequence ID" value="CDR37272.1"/>
    <property type="molecule type" value="Genomic_DNA"/>
</dbReference>
<feature type="region of interest" description="Disordered" evidence="1">
    <location>
        <begin position="644"/>
        <end position="671"/>
    </location>
</feature>
<proteinExistence type="predicted"/>
<dbReference type="AlphaFoldDB" id="A0A061ARC3"/>
<feature type="region of interest" description="Disordered" evidence="1">
    <location>
        <begin position="205"/>
        <end position="264"/>
    </location>
</feature>
<feature type="compositionally biased region" description="Low complexity" evidence="1">
    <location>
        <begin position="234"/>
        <end position="243"/>
    </location>
</feature>
<accession>A0A061ARC3</accession>
<feature type="compositionally biased region" description="Basic and acidic residues" evidence="1">
    <location>
        <begin position="646"/>
        <end position="662"/>
    </location>
</feature>
<dbReference type="VEuPathDB" id="FungiDB:BON22_0438"/>
<evidence type="ECO:0000256" key="1">
    <source>
        <dbReference type="SAM" id="MobiDB-lite"/>
    </source>
</evidence>
<feature type="compositionally biased region" description="Basic and acidic residues" evidence="1">
    <location>
        <begin position="219"/>
        <end position="231"/>
    </location>
</feature>
<gene>
    <name evidence="2" type="ORF">CYFA0S_01e09109g</name>
</gene>
<organism evidence="2">
    <name type="scientific">Cyberlindnera fabianii</name>
    <name type="common">Yeast</name>
    <name type="synonym">Hansenula fabianii</name>
    <dbReference type="NCBI Taxonomy" id="36022"/>
    <lineage>
        <taxon>Eukaryota</taxon>
        <taxon>Fungi</taxon>
        <taxon>Dikarya</taxon>
        <taxon>Ascomycota</taxon>
        <taxon>Saccharomycotina</taxon>
        <taxon>Saccharomycetes</taxon>
        <taxon>Phaffomycetales</taxon>
        <taxon>Phaffomycetaceae</taxon>
        <taxon>Cyberlindnera</taxon>
    </lineage>
</organism>
<protein>
    <submittedName>
        <fullName evidence="2">CYFA0S01e09109g1_1</fullName>
    </submittedName>
</protein>